<dbReference type="OMA" id="GCKSTIT"/>
<keyword evidence="2" id="KW-1185">Reference proteome</keyword>
<dbReference type="InParanoid" id="A0A084QCC2"/>
<accession>A0A084QCC2</accession>
<protein>
    <submittedName>
        <fullName evidence="1">Uncharacterized protein</fullName>
    </submittedName>
</protein>
<proteinExistence type="predicted"/>
<evidence type="ECO:0000313" key="1">
    <source>
        <dbReference type="EMBL" id="KFA61607.1"/>
    </source>
</evidence>
<evidence type="ECO:0000313" key="2">
    <source>
        <dbReference type="Proteomes" id="UP000028524"/>
    </source>
</evidence>
<dbReference type="Proteomes" id="UP000028524">
    <property type="component" value="Unassembled WGS sequence"/>
</dbReference>
<sequence length="423" mass="48815">MYSFDKLFILLIDPLCPGNMQLAYEFVRIGDGIIAFIEDYLRKALDPLPPRAYHHLPRLDGRSPRDGSVFHSLSHTERTRLMKTFLMYELTCLCDSPRPPSWLNARHGLPDWSLTEQRWHLLYTLRGQEEPARWQVEVLDCVHEYVLCLHGALFAQCAGGLVGGCKDVKYPRSLVFSSQDCAEAIGTNQGVVNGLALFGLGLVTSLIKTMPRKPESIARRVTWYKEAEWALRYSANLPEINFLFYSGLEDWTPCRHHVKSLMHQLRTLQLDMMLHVDHAAVQSIMLAAYRQRAWVFLDDLTRYPRVQDNGLSHFPRKFVFTELHYSWQVRSRSALYLAGVEEPRPRLRRPLTLADYWAALPEIQQASNPRFHHLSHVVQDPCVPLWARHLSNECEQEDAQIRASLEDLIALYSSIDIHEASNQ</sequence>
<gene>
    <name evidence="1" type="ORF">S40285_06111</name>
</gene>
<dbReference type="HOGENOM" id="CLU_649200_0_0_1"/>
<dbReference type="EMBL" id="KL660845">
    <property type="protein sequence ID" value="KFA61607.1"/>
    <property type="molecule type" value="Genomic_DNA"/>
</dbReference>
<dbReference type="OrthoDB" id="5102541at2759"/>
<name>A0A084QCC2_STAC4</name>
<reference evidence="1 2" key="1">
    <citation type="journal article" date="2014" name="BMC Genomics">
        <title>Comparative genome sequencing reveals chemotype-specific gene clusters in the toxigenic black mold Stachybotrys.</title>
        <authorList>
            <person name="Semeiks J."/>
            <person name="Borek D."/>
            <person name="Otwinowski Z."/>
            <person name="Grishin N.V."/>
        </authorList>
    </citation>
    <scope>NUCLEOTIDE SEQUENCE [LARGE SCALE GENOMIC DNA]</scope>
    <source>
        <strain evidence="1 2">IBT 40285</strain>
    </source>
</reference>
<dbReference type="AlphaFoldDB" id="A0A084QCC2"/>
<organism evidence="1 2">
    <name type="scientific">Stachybotrys chlorohalonatus (strain IBT 40285)</name>
    <dbReference type="NCBI Taxonomy" id="1283841"/>
    <lineage>
        <taxon>Eukaryota</taxon>
        <taxon>Fungi</taxon>
        <taxon>Dikarya</taxon>
        <taxon>Ascomycota</taxon>
        <taxon>Pezizomycotina</taxon>
        <taxon>Sordariomycetes</taxon>
        <taxon>Hypocreomycetidae</taxon>
        <taxon>Hypocreales</taxon>
        <taxon>Stachybotryaceae</taxon>
        <taxon>Stachybotrys</taxon>
    </lineage>
</organism>